<feature type="transmembrane region" description="Helical" evidence="7">
    <location>
        <begin position="58"/>
        <end position="79"/>
    </location>
</feature>
<evidence type="ECO:0000256" key="4">
    <source>
        <dbReference type="ARBA" id="ARBA00022989"/>
    </source>
</evidence>
<feature type="transmembrane region" description="Helical" evidence="7">
    <location>
        <begin position="780"/>
        <end position="799"/>
    </location>
</feature>
<dbReference type="OrthoDB" id="10037631at2759"/>
<feature type="transmembrane region" description="Helical" evidence="7">
    <location>
        <begin position="697"/>
        <end position="715"/>
    </location>
</feature>
<gene>
    <name evidence="9" type="ORF">TRFO_28985</name>
</gene>
<feature type="transmembrane region" description="Helical" evidence="7">
    <location>
        <begin position="32"/>
        <end position="52"/>
    </location>
</feature>
<dbReference type="VEuPathDB" id="TrichDB:TRFO_28985"/>
<keyword evidence="4 7" id="KW-1133">Transmembrane helix</keyword>
<evidence type="ECO:0000256" key="7">
    <source>
        <dbReference type="SAM" id="Phobius"/>
    </source>
</evidence>
<feature type="transmembrane region" description="Helical" evidence="7">
    <location>
        <begin position="585"/>
        <end position="605"/>
    </location>
</feature>
<feature type="region of interest" description="Disordered" evidence="6">
    <location>
        <begin position="1046"/>
        <end position="1124"/>
    </location>
</feature>
<dbReference type="PANTHER" id="PTHR12372">
    <property type="entry name" value="PECANEX"/>
    <property type="match status" value="1"/>
</dbReference>
<feature type="transmembrane region" description="Helical" evidence="7">
    <location>
        <begin position="656"/>
        <end position="676"/>
    </location>
</feature>
<dbReference type="GO" id="GO:0016020">
    <property type="term" value="C:membrane"/>
    <property type="evidence" value="ECO:0007669"/>
    <property type="project" value="UniProtKB-SubCell"/>
</dbReference>
<proteinExistence type="inferred from homology"/>
<dbReference type="Proteomes" id="UP000179807">
    <property type="component" value="Unassembled WGS sequence"/>
</dbReference>
<feature type="compositionally biased region" description="Polar residues" evidence="6">
    <location>
        <begin position="136"/>
        <end position="150"/>
    </location>
</feature>
<evidence type="ECO:0000256" key="1">
    <source>
        <dbReference type="ARBA" id="ARBA00004141"/>
    </source>
</evidence>
<feature type="region of interest" description="Disordered" evidence="6">
    <location>
        <begin position="129"/>
        <end position="289"/>
    </location>
</feature>
<name>A0A1J4JX92_9EUKA</name>
<dbReference type="PANTHER" id="PTHR12372:SF7">
    <property type="entry name" value="PROTEIN PECANEX"/>
    <property type="match status" value="1"/>
</dbReference>
<reference evidence="9" key="1">
    <citation type="submission" date="2016-10" db="EMBL/GenBank/DDBJ databases">
        <authorList>
            <person name="Benchimol M."/>
            <person name="Almeida L.G."/>
            <person name="Vasconcelos A.T."/>
            <person name="Perreira-Neves A."/>
            <person name="Rosa I.A."/>
            <person name="Tasca T."/>
            <person name="Bogo M.R."/>
            <person name="de Souza W."/>
        </authorList>
    </citation>
    <scope>NUCLEOTIDE SEQUENCE [LARGE SCALE GENOMIC DNA]</scope>
    <source>
        <strain evidence="9">K</strain>
    </source>
</reference>
<comment type="subcellular location">
    <subcellularLocation>
        <location evidence="1">Membrane</location>
        <topology evidence="1">Multi-pass membrane protein</topology>
    </subcellularLocation>
</comment>
<feature type="transmembrane region" description="Helical" evidence="7">
    <location>
        <begin position="484"/>
        <end position="507"/>
    </location>
</feature>
<feature type="transmembrane region" description="Helical" evidence="7">
    <location>
        <begin position="617"/>
        <end position="636"/>
    </location>
</feature>
<feature type="domain" description="Pecanex C-terminal" evidence="8">
    <location>
        <begin position="1193"/>
        <end position="1322"/>
    </location>
</feature>
<accession>A0A1J4JX92</accession>
<comment type="caution">
    <text evidence="9">The sequence shown here is derived from an EMBL/GenBank/DDBJ whole genome shotgun (WGS) entry which is preliminary data.</text>
</comment>
<dbReference type="InterPro" id="IPR007735">
    <property type="entry name" value="Pecanex_C"/>
</dbReference>
<evidence type="ECO:0000256" key="3">
    <source>
        <dbReference type="ARBA" id="ARBA00022692"/>
    </source>
</evidence>
<evidence type="ECO:0000256" key="5">
    <source>
        <dbReference type="ARBA" id="ARBA00023136"/>
    </source>
</evidence>
<feature type="compositionally biased region" description="Low complexity" evidence="6">
    <location>
        <begin position="1087"/>
        <end position="1124"/>
    </location>
</feature>
<evidence type="ECO:0000256" key="2">
    <source>
        <dbReference type="ARBA" id="ARBA00010170"/>
    </source>
</evidence>
<dbReference type="InterPro" id="IPR039797">
    <property type="entry name" value="Pecanex"/>
</dbReference>
<evidence type="ECO:0000259" key="8">
    <source>
        <dbReference type="Pfam" id="PF05041"/>
    </source>
</evidence>
<keyword evidence="10" id="KW-1185">Reference proteome</keyword>
<protein>
    <recommendedName>
        <fullName evidence="8">Pecanex C-terminal domain-containing protein</fullName>
    </recommendedName>
</protein>
<evidence type="ECO:0000313" key="9">
    <source>
        <dbReference type="EMBL" id="OHT03611.1"/>
    </source>
</evidence>
<feature type="compositionally biased region" description="Low complexity" evidence="6">
    <location>
        <begin position="263"/>
        <end position="272"/>
    </location>
</feature>
<dbReference type="RefSeq" id="XP_068356747.1">
    <property type="nucleotide sequence ID" value="XM_068506502.1"/>
</dbReference>
<feature type="transmembrane region" description="Helical" evidence="7">
    <location>
        <begin position="455"/>
        <end position="472"/>
    </location>
</feature>
<dbReference type="EMBL" id="MLAK01000821">
    <property type="protein sequence ID" value="OHT03611.1"/>
    <property type="molecule type" value="Genomic_DNA"/>
</dbReference>
<sequence>MILVERLSFWANNSMAMKFNLESSSLRALSKIIRFIIFSILFLIFAIPFFLLDTPTGYAIFSGCISFCLALFYVFRCIFPRIKKKTQIDSASAEESRYADHSLYNIERASTSNLYQRDLSYSDENESNLENIENNHGNTATITENTSGNIGNNGNQHNPNNQTYNQQNNDQQNINDPNNNNQNNNDQNNNDNPNNNDSNNDNSDQNDNDNDQNNDNPNNNDSNNNNNDSNNNNSDQNDNDNDQNIENGQNNENDRNENENENENNNATNNNENENENHAESNVDTGPITENPLLIPNDLWNYRFLLFPHGELSENAVYTMIQNGWNADDVFALIQYCLNNPRALEGNPPNKNSTKEKITFKQIFHHFFSNEISLVYIIINVILSFLSTFMMIYVMHDYPSLPENSLSDSVQDGNKSLKDFFRVCSMLILTYAHMTMIFPIKAEIYSITFDEQENSMTRCFSVFLLSTGLFFFHKYEEMYFGFDYLRYIFFIFLIFMAFDITIQWGFIGLPRTTIHWFLEFVNRYLFGYSGNTTFLNTIFQFFRGAVVSAIVCLTLWKQSNYIFLTVSFFLASFLCKVELNSSICLNTLIQSFLSAIVFILFNLFCQDYCNHIQIIGIVYYFIFEYLIPYFSSINPYLFLHVQITKYNKYITLFRIFAPYIIIPAIVGSVIHTNMIVNYKYEHFVVWGFLIIHTINRAFSEPFVFGLALVISRFVIYHDLNYHSSFSLNFLISLLVSRKLFSIFPFLYFRIHIRLSNFNVSTVLIENFKSIGKTLIMYSRLILPSFLSFNIFPAIIWSSITGAPMNCFKLIYHLAQPSPPRSNSFWDHPSERKNIDEHPLESSTYFSYLGELEKRLAFLIKSGQLGIVDENSFFIFVDDDYVMIIHIISIDFWSISYQIRCSEFINTTPCHVGELNFLKGIAENNFYHEPHLQTFPLIFQSIWSPVAQGIELKGLHHYTVNLNDAFVSLEEEQKDSWLTYALCYFYSKNAKEFEIPEKIESKTKLDENILSQFEFENPEIVSHFLAKIYKEIKRNINYPFYFFSPKPVQPPPPNQNRNHNHNPDLPDTVQQPNNENTETEVREQQDPNNETNNDTNNDTNNENNTENVNENETAPENNDNPLLNNINNRVFNRTISNENFDDDPNVIKDEKTGSFYKFTDKFPENLRNVEIGSLIYETARRTILYWSLAASYLSPELDEIGELRDFLDQTETEYSVVESNPRKWIEAIENRKNDVFSLLRKEENILILYIRQIESKWTVFKLKREYVRSIWATECHEVVGLNNNDSERTAMQKNVTHLHNLIIQTSDLPMEYPAYVSDIQQSVFSFS</sequence>
<dbReference type="GeneID" id="94841206"/>
<feature type="transmembrane region" description="Helical" evidence="7">
    <location>
        <begin position="727"/>
        <end position="748"/>
    </location>
</feature>
<evidence type="ECO:0000256" key="6">
    <source>
        <dbReference type="SAM" id="MobiDB-lite"/>
    </source>
</evidence>
<keyword evidence="5 7" id="KW-0472">Membrane</keyword>
<feature type="compositionally biased region" description="Low complexity" evidence="6">
    <location>
        <begin position="152"/>
        <end position="203"/>
    </location>
</feature>
<keyword evidence="3 7" id="KW-0812">Transmembrane</keyword>
<feature type="transmembrane region" description="Helical" evidence="7">
    <location>
        <begin position="374"/>
        <end position="395"/>
    </location>
</feature>
<comment type="similarity">
    <text evidence="2">Belongs to the pecanex family.</text>
</comment>
<organism evidence="9 10">
    <name type="scientific">Tritrichomonas foetus</name>
    <dbReference type="NCBI Taxonomy" id="1144522"/>
    <lineage>
        <taxon>Eukaryota</taxon>
        <taxon>Metamonada</taxon>
        <taxon>Parabasalia</taxon>
        <taxon>Tritrichomonadida</taxon>
        <taxon>Tritrichomonadidae</taxon>
        <taxon>Tritrichomonas</taxon>
    </lineage>
</organism>
<feature type="compositionally biased region" description="Low complexity" evidence="6">
    <location>
        <begin position="213"/>
        <end position="236"/>
    </location>
</feature>
<evidence type="ECO:0000313" key="10">
    <source>
        <dbReference type="Proteomes" id="UP000179807"/>
    </source>
</evidence>
<dbReference type="Pfam" id="PF05041">
    <property type="entry name" value="Pecanex_C"/>
    <property type="match status" value="1"/>
</dbReference>